<sequence length="247" mass="25723">MIQGFRTALAFLSRLRLPGGGTAVLEPRDLARSFAFFPAVGLVLGCLQAAAAVGLAALPPALSAIWVLALTTWLTRGLHLDGLADVADGVGGGFDPQRRLAIMKDSRVGAFGVMALVLGLLVKAAALAQLLQGPHLGPLVVVPMISRGAMVWCAYKIPYARSEGGLGKPFVDHVGRREIVWSTATAAGVVALGPWTLWLLAAAALTVWAVRRQSKRWLGGITGDVLGAANEVVEMVGYTLAALLAAT</sequence>
<comment type="pathway">
    <text evidence="3 19">Cofactor biosynthesis; adenosylcobalamin biosynthesis; adenosylcobalamin from cob(II)yrinate a,c-diamide: step 7/7.</text>
</comment>
<accession>A0A1W1XHX4</accession>
<evidence type="ECO:0000256" key="6">
    <source>
        <dbReference type="ARBA" id="ARBA00015850"/>
    </source>
</evidence>
<dbReference type="Proteomes" id="UP000192783">
    <property type="component" value="Unassembled WGS sequence"/>
</dbReference>
<keyword evidence="12 19" id="KW-1133">Transmembrane helix</keyword>
<dbReference type="GO" id="GO:0009236">
    <property type="term" value="P:cobalamin biosynthetic process"/>
    <property type="evidence" value="ECO:0007669"/>
    <property type="project" value="UniProtKB-UniRule"/>
</dbReference>
<keyword evidence="7 19" id="KW-1003">Cell membrane</keyword>
<evidence type="ECO:0000256" key="13">
    <source>
        <dbReference type="ARBA" id="ARBA00023136"/>
    </source>
</evidence>
<evidence type="ECO:0000256" key="3">
    <source>
        <dbReference type="ARBA" id="ARBA00004663"/>
    </source>
</evidence>
<evidence type="ECO:0000313" key="21">
    <source>
        <dbReference type="Proteomes" id="UP000192783"/>
    </source>
</evidence>
<feature type="transmembrane region" description="Helical" evidence="19">
    <location>
        <begin position="179"/>
        <end position="210"/>
    </location>
</feature>
<dbReference type="GO" id="GO:0008818">
    <property type="term" value="F:cobalamin 5'-phosphate synthase activity"/>
    <property type="evidence" value="ECO:0007669"/>
    <property type="project" value="UniProtKB-UniRule"/>
</dbReference>
<comment type="subcellular location">
    <subcellularLocation>
        <location evidence="2 19">Cell membrane</location>
        <topology evidence="2 19">Multi-pass membrane protein</topology>
    </subcellularLocation>
</comment>
<evidence type="ECO:0000256" key="19">
    <source>
        <dbReference type="HAMAP-Rule" id="MF_00719"/>
    </source>
</evidence>
<dbReference type="EC" id="2.7.8.26" evidence="5 19"/>
<dbReference type="GO" id="GO:0051073">
    <property type="term" value="F:adenosylcobinamide-GDP ribazoletransferase activity"/>
    <property type="evidence" value="ECO:0007669"/>
    <property type="project" value="UniProtKB-UniRule"/>
</dbReference>
<dbReference type="HAMAP" id="MF_00719">
    <property type="entry name" value="CobS"/>
    <property type="match status" value="1"/>
</dbReference>
<evidence type="ECO:0000256" key="4">
    <source>
        <dbReference type="ARBA" id="ARBA00010561"/>
    </source>
</evidence>
<dbReference type="RefSeq" id="WP_170920481.1">
    <property type="nucleotide sequence ID" value="NZ_FWXF01000008.1"/>
</dbReference>
<dbReference type="PANTHER" id="PTHR34148">
    <property type="entry name" value="ADENOSYLCOBINAMIDE-GDP RIBAZOLETRANSFERASE"/>
    <property type="match status" value="1"/>
</dbReference>
<comment type="catalytic activity">
    <reaction evidence="17 19">
        <text>alpha-ribazole + adenosylcob(III)inamide-GDP = adenosylcob(III)alamin + GMP + H(+)</text>
        <dbReference type="Rhea" id="RHEA:16049"/>
        <dbReference type="ChEBI" id="CHEBI:10329"/>
        <dbReference type="ChEBI" id="CHEBI:15378"/>
        <dbReference type="ChEBI" id="CHEBI:18408"/>
        <dbReference type="ChEBI" id="CHEBI:58115"/>
        <dbReference type="ChEBI" id="CHEBI:60487"/>
        <dbReference type="EC" id="2.7.8.26"/>
    </reaction>
</comment>
<dbReference type="NCBIfam" id="TIGR00317">
    <property type="entry name" value="cobS"/>
    <property type="match status" value="1"/>
</dbReference>
<keyword evidence="9 19" id="KW-0808">Transferase</keyword>
<comment type="similarity">
    <text evidence="4 19">Belongs to the CobS family.</text>
</comment>
<evidence type="ECO:0000256" key="7">
    <source>
        <dbReference type="ARBA" id="ARBA00022475"/>
    </source>
</evidence>
<feature type="transmembrane region" description="Helical" evidence="19">
    <location>
        <begin position="108"/>
        <end position="131"/>
    </location>
</feature>
<evidence type="ECO:0000256" key="5">
    <source>
        <dbReference type="ARBA" id="ARBA00013200"/>
    </source>
</evidence>
<evidence type="ECO:0000256" key="16">
    <source>
        <dbReference type="ARBA" id="ARBA00032853"/>
    </source>
</evidence>
<keyword evidence="11 19" id="KW-0460">Magnesium</keyword>
<evidence type="ECO:0000313" key="20">
    <source>
        <dbReference type="EMBL" id="SMC23585.1"/>
    </source>
</evidence>
<dbReference type="AlphaFoldDB" id="A0A1W1XHX4"/>
<dbReference type="InterPro" id="IPR003805">
    <property type="entry name" value="CobS"/>
</dbReference>
<keyword evidence="13 19" id="KW-0472">Membrane</keyword>
<dbReference type="GO" id="GO:0005886">
    <property type="term" value="C:plasma membrane"/>
    <property type="evidence" value="ECO:0007669"/>
    <property type="project" value="UniProtKB-SubCell"/>
</dbReference>
<dbReference type="PANTHER" id="PTHR34148:SF1">
    <property type="entry name" value="ADENOSYLCOBINAMIDE-GDP RIBAZOLETRANSFERASE"/>
    <property type="match status" value="1"/>
</dbReference>
<keyword evidence="21" id="KW-1185">Reference proteome</keyword>
<comment type="catalytic activity">
    <reaction evidence="18 19">
        <text>alpha-ribazole 5'-phosphate + adenosylcob(III)inamide-GDP = adenosylcob(III)alamin 5'-phosphate + GMP + H(+)</text>
        <dbReference type="Rhea" id="RHEA:23560"/>
        <dbReference type="ChEBI" id="CHEBI:15378"/>
        <dbReference type="ChEBI" id="CHEBI:57918"/>
        <dbReference type="ChEBI" id="CHEBI:58115"/>
        <dbReference type="ChEBI" id="CHEBI:60487"/>
        <dbReference type="ChEBI" id="CHEBI:60493"/>
        <dbReference type="EC" id="2.7.8.26"/>
    </reaction>
</comment>
<evidence type="ECO:0000256" key="18">
    <source>
        <dbReference type="ARBA" id="ARBA00049504"/>
    </source>
</evidence>
<comment type="caution">
    <text evidence="19">Lacks conserved residue(s) required for the propagation of feature annotation.</text>
</comment>
<name>A0A1W1XHX4_9BACT</name>
<dbReference type="Pfam" id="PF02654">
    <property type="entry name" value="CobS"/>
    <property type="match status" value="1"/>
</dbReference>
<evidence type="ECO:0000256" key="12">
    <source>
        <dbReference type="ARBA" id="ARBA00022989"/>
    </source>
</evidence>
<gene>
    <name evidence="19" type="primary">cobS</name>
    <name evidence="20" type="ORF">SAMN02746041_01775</name>
</gene>
<protein>
    <recommendedName>
        <fullName evidence="6 19">Adenosylcobinamide-GDP ribazoletransferase</fullName>
        <ecNumber evidence="5 19">2.7.8.26</ecNumber>
    </recommendedName>
    <alternativeName>
        <fullName evidence="16 19">Cobalamin synthase</fullName>
    </alternativeName>
    <alternativeName>
        <fullName evidence="15 19">Cobalamin-5'-phosphate synthase</fullName>
    </alternativeName>
</protein>
<evidence type="ECO:0000256" key="11">
    <source>
        <dbReference type="ARBA" id="ARBA00022842"/>
    </source>
</evidence>
<comment type="cofactor">
    <cofactor evidence="1 19">
        <name>Mg(2+)</name>
        <dbReference type="ChEBI" id="CHEBI:18420"/>
    </cofactor>
</comment>
<evidence type="ECO:0000256" key="8">
    <source>
        <dbReference type="ARBA" id="ARBA00022573"/>
    </source>
</evidence>
<comment type="function">
    <text evidence="14 19">Joins adenosylcobinamide-GDP and alpha-ribazole to generate adenosylcobalamin (Ado-cobalamin). Also synthesizes adenosylcobalamin 5'-phosphate from adenosylcobinamide-GDP and alpha-ribazole 5'-phosphate.</text>
</comment>
<dbReference type="EMBL" id="FWXF01000008">
    <property type="protein sequence ID" value="SMC23585.1"/>
    <property type="molecule type" value="Genomic_DNA"/>
</dbReference>
<proteinExistence type="inferred from homology"/>
<evidence type="ECO:0000256" key="9">
    <source>
        <dbReference type="ARBA" id="ARBA00022679"/>
    </source>
</evidence>
<evidence type="ECO:0000256" key="17">
    <source>
        <dbReference type="ARBA" id="ARBA00048623"/>
    </source>
</evidence>
<evidence type="ECO:0000256" key="14">
    <source>
        <dbReference type="ARBA" id="ARBA00025228"/>
    </source>
</evidence>
<reference evidence="20 21" key="1">
    <citation type="submission" date="2017-04" db="EMBL/GenBank/DDBJ databases">
        <authorList>
            <person name="Afonso C.L."/>
            <person name="Miller P.J."/>
            <person name="Scott M.A."/>
            <person name="Spackman E."/>
            <person name="Goraichik I."/>
            <person name="Dimitrov K.M."/>
            <person name="Suarez D.L."/>
            <person name="Swayne D.E."/>
        </authorList>
    </citation>
    <scope>NUCLEOTIDE SEQUENCE [LARGE SCALE GENOMIC DNA]</scope>
    <source>
        <strain evidence="20 21">DSM 13146</strain>
    </source>
</reference>
<keyword evidence="8 19" id="KW-0169">Cobalamin biosynthesis</keyword>
<dbReference type="UniPathway" id="UPA00148">
    <property type="reaction ID" value="UER00238"/>
</dbReference>
<dbReference type="STRING" id="1121390.SAMN02746041_01775"/>
<evidence type="ECO:0000256" key="2">
    <source>
        <dbReference type="ARBA" id="ARBA00004651"/>
    </source>
</evidence>
<evidence type="ECO:0000256" key="10">
    <source>
        <dbReference type="ARBA" id="ARBA00022692"/>
    </source>
</evidence>
<evidence type="ECO:0000256" key="15">
    <source>
        <dbReference type="ARBA" id="ARBA00032605"/>
    </source>
</evidence>
<keyword evidence="10 19" id="KW-0812">Transmembrane</keyword>
<organism evidence="20 21">
    <name type="scientific">Desulfacinum hydrothermale DSM 13146</name>
    <dbReference type="NCBI Taxonomy" id="1121390"/>
    <lineage>
        <taxon>Bacteria</taxon>
        <taxon>Pseudomonadati</taxon>
        <taxon>Thermodesulfobacteriota</taxon>
        <taxon>Syntrophobacteria</taxon>
        <taxon>Syntrophobacterales</taxon>
        <taxon>Syntrophobacteraceae</taxon>
        <taxon>Desulfacinum</taxon>
    </lineage>
</organism>
<evidence type="ECO:0000256" key="1">
    <source>
        <dbReference type="ARBA" id="ARBA00001946"/>
    </source>
</evidence>